<reference evidence="1" key="1">
    <citation type="journal article" date="2021" name="PeerJ">
        <title>Extensive microbial diversity within the chicken gut microbiome revealed by metagenomics and culture.</title>
        <authorList>
            <person name="Gilroy R."/>
            <person name="Ravi A."/>
            <person name="Getino M."/>
            <person name="Pursley I."/>
            <person name="Horton D.L."/>
            <person name="Alikhan N.F."/>
            <person name="Baker D."/>
            <person name="Gharbi K."/>
            <person name="Hall N."/>
            <person name="Watson M."/>
            <person name="Adriaenssens E.M."/>
            <person name="Foster-Nyarko E."/>
            <person name="Jarju S."/>
            <person name="Secka A."/>
            <person name="Antonio M."/>
            <person name="Oren A."/>
            <person name="Chaudhuri R.R."/>
            <person name="La Ragione R."/>
            <person name="Hildebrand F."/>
            <person name="Pallen M.J."/>
        </authorList>
    </citation>
    <scope>NUCLEOTIDE SEQUENCE</scope>
    <source>
        <strain evidence="1">Gambia11-129</strain>
    </source>
</reference>
<protein>
    <recommendedName>
        <fullName evidence="3">Right handed beta helix domain-containing protein</fullName>
    </recommendedName>
</protein>
<dbReference type="SUPFAM" id="SSF51126">
    <property type="entry name" value="Pectin lyase-like"/>
    <property type="match status" value="1"/>
</dbReference>
<dbReference type="InterPro" id="IPR011050">
    <property type="entry name" value="Pectin_lyase_fold/virulence"/>
</dbReference>
<dbReference type="Gene3D" id="2.160.20.10">
    <property type="entry name" value="Single-stranded right-handed beta-helix, Pectin lyase-like"/>
    <property type="match status" value="1"/>
</dbReference>
<dbReference type="InterPro" id="IPR012334">
    <property type="entry name" value="Pectin_lyas_fold"/>
</dbReference>
<proteinExistence type="predicted"/>
<dbReference type="Proteomes" id="UP000823936">
    <property type="component" value="Unassembled WGS sequence"/>
</dbReference>
<reference evidence="1" key="2">
    <citation type="submission" date="2021-04" db="EMBL/GenBank/DDBJ databases">
        <authorList>
            <person name="Gilroy R."/>
        </authorList>
    </citation>
    <scope>NUCLEOTIDE SEQUENCE</scope>
    <source>
        <strain evidence="1">Gambia11-129</strain>
    </source>
</reference>
<dbReference type="AlphaFoldDB" id="A0A9D1PSA2"/>
<sequence>MRYHFDSAYEGENKDGSASYPFSSLSSLMKISLKPGDEILLKRNSVFTDSFIHIRGLDDVKISAYGEGELPLVDANGSGVWYQDYGVPLDNIYHKYKGEVSSAVLIEDSSNIRIESIHVRNSGNVDEKEYNSSLRMCRTGIAFVAKNRGTIKNSVIKNVVVSSVRGNIYDKHMNNGGIYFSCLKPDDEEKTGIPRFDGVSISDSLIHDVSRWGLAVAYTYNHDKFATQKLEQKTFEKYGNLNVEIHDVFVSSAGGDGITVMYCLSPVVEHCQCESAAHEMNRSIYNQSVLFKGRVAAAIWPWKCLGAVFSRNLAIDTKLNQDGQAWDADSGDGTVYDSNFSWSNEGGAVMFCLSESVNNVFKNNISYDDLVSSITPAGNPDALLTDNVFYKRKNIPFQRIGSDGNYEEKGDRIVNIEIGDVPQFLT</sequence>
<dbReference type="EMBL" id="DXHU01000015">
    <property type="protein sequence ID" value="HIV98781.1"/>
    <property type="molecule type" value="Genomic_DNA"/>
</dbReference>
<name>A0A9D1PSA2_9SPIO</name>
<evidence type="ECO:0000313" key="2">
    <source>
        <dbReference type="Proteomes" id="UP000823936"/>
    </source>
</evidence>
<comment type="caution">
    <text evidence="1">The sequence shown here is derived from an EMBL/GenBank/DDBJ whole genome shotgun (WGS) entry which is preliminary data.</text>
</comment>
<gene>
    <name evidence="1" type="ORF">IAB12_03250</name>
</gene>
<evidence type="ECO:0000313" key="1">
    <source>
        <dbReference type="EMBL" id="HIV98781.1"/>
    </source>
</evidence>
<organism evidence="1 2">
    <name type="scientific">Candidatus Ornithospirochaeta avicola</name>
    <dbReference type="NCBI Taxonomy" id="2840896"/>
    <lineage>
        <taxon>Bacteria</taxon>
        <taxon>Pseudomonadati</taxon>
        <taxon>Spirochaetota</taxon>
        <taxon>Spirochaetia</taxon>
        <taxon>Spirochaetales</taxon>
        <taxon>Spirochaetaceae</taxon>
        <taxon>Spirochaetaceae incertae sedis</taxon>
        <taxon>Candidatus Ornithospirochaeta</taxon>
    </lineage>
</organism>
<evidence type="ECO:0008006" key="3">
    <source>
        <dbReference type="Google" id="ProtNLM"/>
    </source>
</evidence>
<accession>A0A9D1PSA2</accession>